<feature type="compositionally biased region" description="Polar residues" evidence="1">
    <location>
        <begin position="21"/>
        <end position="37"/>
    </location>
</feature>
<keyword evidence="5" id="KW-1185">Reference proteome</keyword>
<dbReference type="PROSITE" id="PS51925">
    <property type="entry name" value="SWIB_MDM2"/>
    <property type="match status" value="1"/>
</dbReference>
<evidence type="ECO:0000313" key="4">
    <source>
        <dbReference type="Proteomes" id="UP000038040"/>
    </source>
</evidence>
<reference evidence="6" key="1">
    <citation type="submission" date="2016-04" db="UniProtKB">
        <authorList>
            <consortium name="WormBaseParasite"/>
        </authorList>
    </citation>
    <scope>IDENTIFICATION</scope>
</reference>
<dbReference type="WBParaSite" id="DME_0000658801-mRNA-1">
    <property type="protein sequence ID" value="DME_0000658801-mRNA-1"/>
    <property type="gene ID" value="DME_0000658801"/>
</dbReference>
<dbReference type="EMBL" id="UYYG01000018">
    <property type="protein sequence ID" value="VDN51344.1"/>
    <property type="molecule type" value="Genomic_DNA"/>
</dbReference>
<gene>
    <name evidence="3" type="ORF">DME_LOCUS1317</name>
</gene>
<feature type="compositionally biased region" description="Polar residues" evidence="1">
    <location>
        <begin position="46"/>
        <end position="56"/>
    </location>
</feature>
<sequence>MLRGNAAVSSSPMSNGAVRYGTNTNTQQHSGRRSFQMSGAPPVLPQHNNPRTQMQNRAKKRRFADKLLPEKVRLLVPESQAYMDLLAFEQKLDSTIARKKIDLQEYLKRPSKVKRRLRIYISHSFLGRDPERESEEGVPMWELRVEGRLLDEQPLPSTLNPGGTMQNRAQQPKRKFSSFFKSLVIELDKDIYGPDNHLVEWHRTPQTNETDGFQVKRPGDRDVRCTILLLLDHQPMKFKLSPRLSRVLGLTTETRAKVIEALWLYIRTHKLQDPVDRDNINCDAHLEQVFACKRIKFMEIPQRLQTLLLQPDPIVLTHVIQYNESNEKNTACYDIDVELEDPLKAQVATFLQNHSNMPDIGVLDQKIYDIVEQINEWKLRRDFYVKFAENPVEFIKKWLISQSTDLKTMTDVVGDSESERRAEFYYQPQIQEATFRYLYQKVQQKRAELESTLGVKNN</sequence>
<dbReference type="Proteomes" id="UP000274756">
    <property type="component" value="Unassembled WGS sequence"/>
</dbReference>
<organism evidence="4 6">
    <name type="scientific">Dracunculus medinensis</name>
    <name type="common">Guinea worm</name>
    <dbReference type="NCBI Taxonomy" id="318479"/>
    <lineage>
        <taxon>Eukaryota</taxon>
        <taxon>Metazoa</taxon>
        <taxon>Ecdysozoa</taxon>
        <taxon>Nematoda</taxon>
        <taxon>Chromadorea</taxon>
        <taxon>Rhabditida</taxon>
        <taxon>Spirurina</taxon>
        <taxon>Dracunculoidea</taxon>
        <taxon>Dracunculidae</taxon>
        <taxon>Dracunculus</taxon>
    </lineage>
</organism>
<dbReference type="InterPro" id="IPR003121">
    <property type="entry name" value="SWIB_MDM2_domain"/>
</dbReference>
<dbReference type="Pfam" id="PF02201">
    <property type="entry name" value="SWIB"/>
    <property type="match status" value="1"/>
</dbReference>
<protein>
    <submittedName>
        <fullName evidence="6">SWIB domain-containing protein</fullName>
    </submittedName>
</protein>
<proteinExistence type="predicted"/>
<evidence type="ECO:0000313" key="3">
    <source>
        <dbReference type="EMBL" id="VDN51344.1"/>
    </source>
</evidence>
<name>A0A158Q565_DRAME</name>
<dbReference type="Proteomes" id="UP000038040">
    <property type="component" value="Unplaced"/>
</dbReference>
<feature type="domain" description="DM2" evidence="2">
    <location>
        <begin position="233"/>
        <end position="310"/>
    </location>
</feature>
<dbReference type="InterPro" id="IPR036885">
    <property type="entry name" value="SWIB_MDM2_dom_sf"/>
</dbReference>
<evidence type="ECO:0000259" key="2">
    <source>
        <dbReference type="PROSITE" id="PS51925"/>
    </source>
</evidence>
<evidence type="ECO:0000313" key="5">
    <source>
        <dbReference type="Proteomes" id="UP000274756"/>
    </source>
</evidence>
<dbReference type="Gene3D" id="1.10.245.10">
    <property type="entry name" value="SWIB/MDM2 domain"/>
    <property type="match status" value="1"/>
</dbReference>
<dbReference type="PANTHER" id="PTHR13844">
    <property type="entry name" value="SWI/SNF-RELATED MATRIX-ASSOCIATED ACTIN-DEPENDENT REGULATOR OF CHROMATIN SUBFAMILY D"/>
    <property type="match status" value="1"/>
</dbReference>
<dbReference type="SMART" id="SM00151">
    <property type="entry name" value="SWIB"/>
    <property type="match status" value="1"/>
</dbReference>
<accession>A0A158Q565</accession>
<dbReference type="AlphaFoldDB" id="A0A158Q565"/>
<reference evidence="3 5" key="2">
    <citation type="submission" date="2018-11" db="EMBL/GenBank/DDBJ databases">
        <authorList>
            <consortium name="Pathogen Informatics"/>
        </authorList>
    </citation>
    <scope>NUCLEOTIDE SEQUENCE [LARGE SCALE GENOMIC DNA]</scope>
</reference>
<dbReference type="STRING" id="318479.A0A158Q565"/>
<evidence type="ECO:0000313" key="6">
    <source>
        <dbReference type="WBParaSite" id="DME_0000658801-mRNA-1"/>
    </source>
</evidence>
<feature type="region of interest" description="Disordered" evidence="1">
    <location>
        <begin position="1"/>
        <end position="63"/>
    </location>
</feature>
<evidence type="ECO:0000256" key="1">
    <source>
        <dbReference type="SAM" id="MobiDB-lite"/>
    </source>
</evidence>
<dbReference type="InterPro" id="IPR019835">
    <property type="entry name" value="SWIB_domain"/>
</dbReference>
<dbReference type="SUPFAM" id="SSF47592">
    <property type="entry name" value="SWIB/MDM2 domain"/>
    <property type="match status" value="1"/>
</dbReference>
<dbReference type="OrthoDB" id="10263741at2759"/>